<evidence type="ECO:0000313" key="2">
    <source>
        <dbReference type="EMBL" id="RSL17438.1"/>
    </source>
</evidence>
<gene>
    <name evidence="2" type="ORF">EDE15_2972</name>
</gene>
<dbReference type="Proteomes" id="UP000269669">
    <property type="component" value="Unassembled WGS sequence"/>
</dbReference>
<accession>A0A3R9PAN7</accession>
<protein>
    <recommendedName>
        <fullName evidence="4">DUF4239 domain-containing protein</fullName>
    </recommendedName>
</protein>
<feature type="transmembrane region" description="Helical" evidence="1">
    <location>
        <begin position="6"/>
        <end position="24"/>
    </location>
</feature>
<dbReference type="EMBL" id="RSDW01000001">
    <property type="protein sequence ID" value="RSL17438.1"/>
    <property type="molecule type" value="Genomic_DNA"/>
</dbReference>
<dbReference type="RefSeq" id="WP_125485926.1">
    <property type="nucleotide sequence ID" value="NZ_RSDW01000001.1"/>
</dbReference>
<keyword evidence="1" id="KW-1133">Transmembrane helix</keyword>
<keyword evidence="3" id="KW-1185">Reference proteome</keyword>
<evidence type="ECO:0000256" key="1">
    <source>
        <dbReference type="SAM" id="Phobius"/>
    </source>
</evidence>
<comment type="caution">
    <text evidence="2">The sequence shown here is derived from an EMBL/GenBank/DDBJ whole genome shotgun (WGS) entry which is preliminary data.</text>
</comment>
<dbReference type="AlphaFoldDB" id="A0A3R9PAN7"/>
<keyword evidence="1" id="KW-0812">Transmembrane</keyword>
<evidence type="ECO:0008006" key="4">
    <source>
        <dbReference type="Google" id="ProtNLM"/>
    </source>
</evidence>
<dbReference type="Pfam" id="PF14023">
    <property type="entry name" value="Bestrophin-like"/>
    <property type="match status" value="1"/>
</dbReference>
<name>A0A3R9PAN7_9BACT</name>
<dbReference type="InterPro" id="IPR025333">
    <property type="entry name" value="DUF4239"/>
</dbReference>
<feature type="transmembrane region" description="Helical" evidence="1">
    <location>
        <begin position="45"/>
        <end position="66"/>
    </location>
</feature>
<dbReference type="OrthoDB" id="116415at2"/>
<feature type="transmembrane region" description="Helical" evidence="1">
    <location>
        <begin position="206"/>
        <end position="224"/>
    </location>
</feature>
<keyword evidence="1" id="KW-0472">Membrane</keyword>
<reference evidence="2 3" key="1">
    <citation type="submission" date="2018-12" db="EMBL/GenBank/DDBJ databases">
        <title>Sequencing of bacterial isolates from soil warming experiment in Harvard Forest, Massachusetts, USA.</title>
        <authorList>
            <person name="Deangelis K."/>
        </authorList>
    </citation>
    <scope>NUCLEOTIDE SEQUENCE [LARGE SCALE GENOMIC DNA]</scope>
    <source>
        <strain evidence="2 3">EB153</strain>
    </source>
</reference>
<organism evidence="2 3">
    <name type="scientific">Edaphobacter aggregans</name>
    <dbReference type="NCBI Taxonomy" id="570835"/>
    <lineage>
        <taxon>Bacteria</taxon>
        <taxon>Pseudomonadati</taxon>
        <taxon>Acidobacteriota</taxon>
        <taxon>Terriglobia</taxon>
        <taxon>Terriglobales</taxon>
        <taxon>Acidobacteriaceae</taxon>
        <taxon>Edaphobacter</taxon>
    </lineage>
</organism>
<feature type="transmembrane region" description="Helical" evidence="1">
    <location>
        <begin position="180"/>
        <end position="199"/>
    </location>
</feature>
<sequence>MKLLDYPVLIFFVSFAALWFADWLGARLRVRRKSIGEEERPDFDVVLGAALTLLGLVIGFSFSMAINRFELRGDYEETEANAIETAYLRAELVPQEDSARIRDLLRQYTDLRIQFYVNGHRETERIAAETAQVQHGLWAAVSKPAQAQPTAVAALAVASVNDVIKSEGATREVWEDRIPVAAWALMFGIALGCNVLYGYGSRRTDWKLSIVLPLVVAVSLAFIADLNSPRGGFIHTQPKNLERLRGTLQ</sequence>
<proteinExistence type="predicted"/>
<evidence type="ECO:0000313" key="3">
    <source>
        <dbReference type="Proteomes" id="UP000269669"/>
    </source>
</evidence>